<dbReference type="PANTHER" id="PTHR37456:SF6">
    <property type="entry name" value="COLLAGEN ALPHA-1(XXIII) CHAIN-LIKE ISOFORM X2"/>
    <property type="match status" value="1"/>
</dbReference>
<organism evidence="2 3">
    <name type="scientific">Virgibacillus kapii</name>
    <dbReference type="NCBI Taxonomy" id="1638645"/>
    <lineage>
        <taxon>Bacteria</taxon>
        <taxon>Bacillati</taxon>
        <taxon>Bacillota</taxon>
        <taxon>Bacilli</taxon>
        <taxon>Bacillales</taxon>
        <taxon>Bacillaceae</taxon>
        <taxon>Virgibacillus</taxon>
    </lineage>
</organism>
<dbReference type="InterPro" id="IPR008160">
    <property type="entry name" value="Collagen"/>
</dbReference>
<sequence length="398" mass="39096">MGKKYNRKRCNCAANKYNCMHCKHFNKRTSNIEHFCNHCKRPDDVCCCDKIDGKIINQINNTTYYSGKGNTGPPGEDGDIGATGATGPPGPTGATGTTGTTGVTGSAGATGPTGSIGPTGVIGTTGSTGPTGPTGATGSTGATGPATGATGPTGPTGPGPIGPTGPTGTTGASGTTGVTGSTGATGPTGSIGPTGVTGTTGSIGSTGSTGPTGTTGISITGPTGETGPTGPSTGGSSFYQTVKIGDIDTEIAFNQGSGNNQAVGALTIGKGSTISNLSAYIVQDGSITGNFQMAVLEVTSNTDSVVVGITDTATSIEGGLFTLPLLTNVTLNLNSPYYFAVYNQVNGSDIGGRITGLATVQDAPPINFRSQNLPGFSIGQTINVSDQSLLVSPWISGF</sequence>
<gene>
    <name evidence="2" type="ORF">GCM10007111_36180</name>
</gene>
<dbReference type="PANTHER" id="PTHR37456">
    <property type="entry name" value="SI:CH211-266K2.1"/>
    <property type="match status" value="1"/>
</dbReference>
<feature type="compositionally biased region" description="Low complexity" evidence="1">
    <location>
        <begin position="164"/>
        <end position="237"/>
    </location>
</feature>
<dbReference type="EMBL" id="BMPN01000007">
    <property type="protein sequence ID" value="GGJ71314.1"/>
    <property type="molecule type" value="Genomic_DNA"/>
</dbReference>
<dbReference type="RefSeq" id="WP_188943918.1">
    <property type="nucleotide sequence ID" value="NZ_BMPN01000007.1"/>
</dbReference>
<protein>
    <recommendedName>
        <fullName evidence="4">Collagen-like protein</fullName>
    </recommendedName>
</protein>
<evidence type="ECO:0000256" key="1">
    <source>
        <dbReference type="SAM" id="MobiDB-lite"/>
    </source>
</evidence>
<comment type="caution">
    <text evidence="2">The sequence shown here is derived from an EMBL/GenBank/DDBJ whole genome shotgun (WGS) entry which is preliminary data.</text>
</comment>
<evidence type="ECO:0000313" key="2">
    <source>
        <dbReference type="EMBL" id="GGJ71314.1"/>
    </source>
</evidence>
<evidence type="ECO:0000313" key="3">
    <source>
        <dbReference type="Proteomes" id="UP000634435"/>
    </source>
</evidence>
<reference evidence="3" key="1">
    <citation type="journal article" date="2019" name="Int. J. Syst. Evol. Microbiol.">
        <title>The Global Catalogue of Microorganisms (GCM) 10K type strain sequencing project: providing services to taxonomists for standard genome sequencing and annotation.</title>
        <authorList>
            <consortium name="The Broad Institute Genomics Platform"/>
            <consortium name="The Broad Institute Genome Sequencing Center for Infectious Disease"/>
            <person name="Wu L."/>
            <person name="Ma J."/>
        </authorList>
    </citation>
    <scope>NUCLEOTIDE SEQUENCE [LARGE SCALE GENOMIC DNA]</scope>
    <source>
        <strain evidence="3">JCM 30071</strain>
    </source>
</reference>
<dbReference type="Pfam" id="PF01391">
    <property type="entry name" value="Collagen"/>
    <property type="match status" value="1"/>
</dbReference>
<feature type="region of interest" description="Disordered" evidence="1">
    <location>
        <begin position="66"/>
        <end position="239"/>
    </location>
</feature>
<feature type="compositionally biased region" description="Low complexity" evidence="1">
    <location>
        <begin position="80"/>
        <end position="153"/>
    </location>
</feature>
<evidence type="ECO:0008006" key="4">
    <source>
        <dbReference type="Google" id="ProtNLM"/>
    </source>
</evidence>
<name>A0ABQ2DSI4_9BACI</name>
<dbReference type="InterPro" id="IPR050938">
    <property type="entry name" value="Collagen_Structural_Proteins"/>
</dbReference>
<accession>A0ABQ2DSI4</accession>
<keyword evidence="3" id="KW-1185">Reference proteome</keyword>
<dbReference type="Proteomes" id="UP000634435">
    <property type="component" value="Unassembled WGS sequence"/>
</dbReference>
<proteinExistence type="predicted"/>